<dbReference type="RefSeq" id="WP_250196478.1">
    <property type="nucleotide sequence ID" value="NZ_CP097635.1"/>
</dbReference>
<keyword evidence="1" id="KW-0805">Transcription regulation</keyword>
<evidence type="ECO:0000256" key="3">
    <source>
        <dbReference type="ARBA" id="ARBA00023163"/>
    </source>
</evidence>
<dbReference type="InterPro" id="IPR000835">
    <property type="entry name" value="HTH_MarR-typ"/>
</dbReference>
<evidence type="ECO:0000256" key="1">
    <source>
        <dbReference type="ARBA" id="ARBA00023015"/>
    </source>
</evidence>
<proteinExistence type="predicted"/>
<dbReference type="PANTHER" id="PTHR42756">
    <property type="entry name" value="TRANSCRIPTIONAL REGULATOR, MARR"/>
    <property type="match status" value="1"/>
</dbReference>
<keyword evidence="3" id="KW-0804">Transcription</keyword>
<dbReference type="Pfam" id="PF01047">
    <property type="entry name" value="MarR"/>
    <property type="match status" value="1"/>
</dbReference>
<organism evidence="5 6">
    <name type="scientific">Aquincola tertiaricarbonis</name>
    <dbReference type="NCBI Taxonomy" id="391953"/>
    <lineage>
        <taxon>Bacteria</taxon>
        <taxon>Pseudomonadati</taxon>
        <taxon>Pseudomonadota</taxon>
        <taxon>Betaproteobacteria</taxon>
        <taxon>Burkholderiales</taxon>
        <taxon>Sphaerotilaceae</taxon>
        <taxon>Aquincola</taxon>
    </lineage>
</organism>
<dbReference type="PROSITE" id="PS50995">
    <property type="entry name" value="HTH_MARR_2"/>
    <property type="match status" value="1"/>
</dbReference>
<accession>A0ABY4SB42</accession>
<dbReference type="Proteomes" id="UP001056201">
    <property type="component" value="Chromosome 1"/>
</dbReference>
<gene>
    <name evidence="5" type="ORF">MW290_06715</name>
</gene>
<reference evidence="5" key="1">
    <citation type="submission" date="2022-05" db="EMBL/GenBank/DDBJ databases">
        <title>An RpoN-dependent PEP-CTERM gene is involved in floc formation of an Aquincola tertiaricarbonis strain.</title>
        <authorList>
            <person name="Qiu D."/>
            <person name="Xia M."/>
        </authorList>
    </citation>
    <scope>NUCLEOTIDE SEQUENCE</scope>
    <source>
        <strain evidence="5">RN12</strain>
    </source>
</reference>
<evidence type="ECO:0000259" key="4">
    <source>
        <dbReference type="PROSITE" id="PS50995"/>
    </source>
</evidence>
<dbReference type="PANTHER" id="PTHR42756:SF1">
    <property type="entry name" value="TRANSCRIPTIONAL REPRESSOR OF EMRAB OPERON"/>
    <property type="match status" value="1"/>
</dbReference>
<sequence length="157" mass="17480">MSANSRSNNRFNPGSPDFHKEEYPFYWIARVHARYSLDMERALKPVGRDIPTWRVLAILSEQGTSSVSDIAMHAVAKLSTITKIVYRMKAEGLVTTATAEHDGRVTVVSLTEAGERAMQRVNDATHSLWLKSFAGLTPAKVAKLNELLKALLANLER</sequence>
<keyword evidence="6" id="KW-1185">Reference proteome</keyword>
<dbReference type="SUPFAM" id="SSF46785">
    <property type="entry name" value="Winged helix' DNA-binding domain"/>
    <property type="match status" value="1"/>
</dbReference>
<feature type="domain" description="HTH marR-type" evidence="4">
    <location>
        <begin position="21"/>
        <end position="153"/>
    </location>
</feature>
<dbReference type="InterPro" id="IPR036388">
    <property type="entry name" value="WH-like_DNA-bd_sf"/>
</dbReference>
<dbReference type="SMART" id="SM00347">
    <property type="entry name" value="HTH_MARR"/>
    <property type="match status" value="1"/>
</dbReference>
<dbReference type="EMBL" id="CP097635">
    <property type="protein sequence ID" value="URI08256.1"/>
    <property type="molecule type" value="Genomic_DNA"/>
</dbReference>
<name>A0ABY4SB42_AQUTE</name>
<evidence type="ECO:0000256" key="2">
    <source>
        <dbReference type="ARBA" id="ARBA00023125"/>
    </source>
</evidence>
<dbReference type="Gene3D" id="1.10.10.10">
    <property type="entry name" value="Winged helix-like DNA-binding domain superfamily/Winged helix DNA-binding domain"/>
    <property type="match status" value="1"/>
</dbReference>
<evidence type="ECO:0000313" key="6">
    <source>
        <dbReference type="Proteomes" id="UP001056201"/>
    </source>
</evidence>
<dbReference type="InterPro" id="IPR036390">
    <property type="entry name" value="WH_DNA-bd_sf"/>
</dbReference>
<evidence type="ECO:0000313" key="5">
    <source>
        <dbReference type="EMBL" id="URI08256.1"/>
    </source>
</evidence>
<keyword evidence="2" id="KW-0238">DNA-binding</keyword>
<protein>
    <submittedName>
        <fullName evidence="5">MarR family winged helix-turn-helix transcriptional regulator</fullName>
    </submittedName>
</protein>